<feature type="domain" description="Protein FecR C-terminal" evidence="3">
    <location>
        <begin position="346"/>
        <end position="413"/>
    </location>
</feature>
<dbReference type="Gene3D" id="2.60.120.1440">
    <property type="match status" value="1"/>
</dbReference>
<dbReference type="EMBL" id="REFH01000009">
    <property type="protein sequence ID" value="RMA75909.1"/>
    <property type="molecule type" value="Genomic_DNA"/>
</dbReference>
<dbReference type="InterPro" id="IPR006860">
    <property type="entry name" value="FecR"/>
</dbReference>
<evidence type="ECO:0000259" key="2">
    <source>
        <dbReference type="Pfam" id="PF04773"/>
    </source>
</evidence>
<evidence type="ECO:0000313" key="5">
    <source>
        <dbReference type="Proteomes" id="UP000280368"/>
    </source>
</evidence>
<organism evidence="4 5">
    <name type="scientific">Flavobacterium weaverense</name>
    <dbReference type="NCBI Taxonomy" id="271156"/>
    <lineage>
        <taxon>Bacteria</taxon>
        <taxon>Pseudomonadati</taxon>
        <taxon>Bacteroidota</taxon>
        <taxon>Flavobacteriia</taxon>
        <taxon>Flavobacteriales</taxon>
        <taxon>Flavobacteriaceae</taxon>
        <taxon>Flavobacterium</taxon>
    </lineage>
</organism>
<dbReference type="InterPro" id="IPR012373">
    <property type="entry name" value="Ferrdict_sens_TM"/>
</dbReference>
<keyword evidence="1" id="KW-0472">Membrane</keyword>
<keyword evidence="1" id="KW-0812">Transmembrane</keyword>
<keyword evidence="5" id="KW-1185">Reference proteome</keyword>
<comment type="caution">
    <text evidence="4">The sequence shown here is derived from an EMBL/GenBank/DDBJ whole genome shotgun (WGS) entry which is preliminary data.</text>
</comment>
<name>A0A3L9ZXH5_9FLAO</name>
<dbReference type="Pfam" id="PF04773">
    <property type="entry name" value="FecR"/>
    <property type="match status" value="1"/>
</dbReference>
<evidence type="ECO:0000313" key="4">
    <source>
        <dbReference type="EMBL" id="RMA75909.1"/>
    </source>
</evidence>
<dbReference type="AlphaFoldDB" id="A0A3L9ZXH5"/>
<sequence>MSPIFHLLYSIQYKMTNMNTIPTSILELISVYISKEISENEFSFLKEWIDESPENKKAFSDYLLFYKKTRQVVFATTTEKDKAWSSIVSQLETPLHNQEIEQKETKVRSLKATTLFLKFAAIVLVLLSISYFYFDKEVSVLKPTFENSIASEAAITLQLANGDIQVIKEDGTTEVVDANGNVVGTQKGNQLVYNNASAKDTLVYNTIKVPYGKRFELRLSDGTNVHLNAGTSLRYPVRFINGQNRQVFLDGEAYFDVTKDAKHPFIVGSSDMDVKVLGTKFNVTSYKEDAKTYTVLVEGSVAASNNITENDEVILKPGNRAFFENKNLKTEPVDVRKYIAWVSGQLMFIDDSFGVITNKLERKYNVDIVNNYDELNNIMITATFKEENIEQVLKTFQTYKSFNYTIKNKVITITKPKNM</sequence>
<keyword evidence="1" id="KW-1133">Transmembrane helix</keyword>
<dbReference type="Gene3D" id="3.55.50.30">
    <property type="match status" value="1"/>
</dbReference>
<reference evidence="4 5" key="1">
    <citation type="submission" date="2018-10" db="EMBL/GenBank/DDBJ databases">
        <title>Genomic Encyclopedia of Archaeal and Bacterial Type Strains, Phase II (KMG-II): from individual species to whole genera.</title>
        <authorList>
            <person name="Goeker M."/>
        </authorList>
    </citation>
    <scope>NUCLEOTIDE SEQUENCE [LARGE SCALE GENOMIC DNA]</scope>
    <source>
        <strain evidence="4 5">DSM 19727</strain>
    </source>
</reference>
<dbReference type="Pfam" id="PF16344">
    <property type="entry name" value="FecR_C"/>
    <property type="match status" value="1"/>
</dbReference>
<dbReference type="Proteomes" id="UP000280368">
    <property type="component" value="Unassembled WGS sequence"/>
</dbReference>
<dbReference type="GO" id="GO:0016989">
    <property type="term" value="F:sigma factor antagonist activity"/>
    <property type="evidence" value="ECO:0007669"/>
    <property type="project" value="TreeGrafter"/>
</dbReference>
<evidence type="ECO:0000259" key="3">
    <source>
        <dbReference type="Pfam" id="PF16344"/>
    </source>
</evidence>
<feature type="transmembrane region" description="Helical" evidence="1">
    <location>
        <begin position="115"/>
        <end position="134"/>
    </location>
</feature>
<dbReference type="PANTHER" id="PTHR30273">
    <property type="entry name" value="PERIPLASMIC SIGNAL SENSOR AND SIGMA FACTOR ACTIVATOR FECR-RELATED"/>
    <property type="match status" value="1"/>
</dbReference>
<dbReference type="PANTHER" id="PTHR30273:SF2">
    <property type="entry name" value="PROTEIN FECR"/>
    <property type="match status" value="1"/>
</dbReference>
<accession>A0A3L9ZXH5</accession>
<feature type="domain" description="FecR protein" evidence="2">
    <location>
        <begin position="206"/>
        <end position="301"/>
    </location>
</feature>
<dbReference type="InterPro" id="IPR032508">
    <property type="entry name" value="FecR_C"/>
</dbReference>
<protein>
    <submittedName>
        <fullName evidence="4">FecR family protein</fullName>
    </submittedName>
</protein>
<dbReference type="FunFam" id="2.60.120.1440:FF:000001">
    <property type="entry name" value="Putative anti-sigma factor"/>
    <property type="match status" value="1"/>
</dbReference>
<gene>
    <name evidence="4" type="ORF">BC961_1611</name>
</gene>
<evidence type="ECO:0000256" key="1">
    <source>
        <dbReference type="SAM" id="Phobius"/>
    </source>
</evidence>
<proteinExistence type="predicted"/>